<dbReference type="InterPro" id="IPR018484">
    <property type="entry name" value="FGGY_N"/>
</dbReference>
<comment type="caution">
    <text evidence="6">The sequence shown here is derived from an EMBL/GenBank/DDBJ whole genome shotgun (WGS) entry which is preliminary data.</text>
</comment>
<evidence type="ECO:0000313" key="7">
    <source>
        <dbReference type="Proteomes" id="UP001174932"/>
    </source>
</evidence>
<evidence type="ECO:0000256" key="2">
    <source>
        <dbReference type="ARBA" id="ARBA00022679"/>
    </source>
</evidence>
<dbReference type="EMBL" id="JAUOZU010000006">
    <property type="protein sequence ID" value="MDO6963874.1"/>
    <property type="molecule type" value="Genomic_DNA"/>
</dbReference>
<dbReference type="Proteomes" id="UP001174932">
    <property type="component" value="Unassembled WGS sequence"/>
</dbReference>
<dbReference type="InterPro" id="IPR018485">
    <property type="entry name" value="FGGY_C"/>
</dbReference>
<evidence type="ECO:0000256" key="3">
    <source>
        <dbReference type="ARBA" id="ARBA00022777"/>
    </source>
</evidence>
<feature type="domain" description="Carbohydrate kinase FGGY C-terminal" evidence="5">
    <location>
        <begin position="251"/>
        <end position="431"/>
    </location>
</feature>
<protein>
    <submittedName>
        <fullName evidence="6">FGGY-family carbohydrate kinase</fullName>
    </submittedName>
</protein>
<evidence type="ECO:0000259" key="5">
    <source>
        <dbReference type="Pfam" id="PF02782"/>
    </source>
</evidence>
<gene>
    <name evidence="6" type="ORF">Q4481_07885</name>
</gene>
<sequence length="485" mass="51993">MIEPMLIGIDVGTTAVKAALFDSKGHAVRQFAESYATAHLPPNRVEQHPEDWMRLVRDALALLSDGLAPGQVRAVGLCSHANSHVFVDSDGRPLVPAIIWQDGRAAPEARELDAEIAAEEKIGWWGAPLPIDASHVLSRMAWVKRHHPEIWSATRWVLAPKDYCIYHLTGEIVADPMTSFGILDQDLQPIGRLLDLIPGARERLAPVMPVSTVVGEIRAGLPCAGVPMVVGTMDAWSGLFGTGTLADGEAMYLSGTSEIIGIVSPERNPVPGVIAFPTIEGITMHAGPTQAGGASIAWLGHLLGRSPAELSALAETTDRTRRMPIFLPHLQGERAPLWNIHARASFSGIDSSMGPAEFTIAAMEGVAYSVRLLVESLEGSADREVLLFNAAGGGMASDIWCQIRADILGKPVRRLTNLDAGVLGAAILAGTGAGQFGSIAEAAQSLVRTDCVFEPDPGYSDLYQYRFGKYLELYRSLEEFNATLA</sequence>
<accession>A0ABT8YJJ0</accession>
<dbReference type="PIRSF" id="PIRSF000538">
    <property type="entry name" value="GlpK"/>
    <property type="match status" value="1"/>
</dbReference>
<dbReference type="PANTHER" id="PTHR43095">
    <property type="entry name" value="SUGAR KINASE"/>
    <property type="match status" value="1"/>
</dbReference>
<reference evidence="6" key="1">
    <citation type="journal article" date="2015" name="Int. J. Syst. Evol. Microbiol.">
        <title>Rhizobium alvei sp. nov., isolated from a freshwater river.</title>
        <authorList>
            <person name="Sheu S.Y."/>
            <person name="Huang H.W."/>
            <person name="Young C.C."/>
            <person name="Chen W.M."/>
        </authorList>
    </citation>
    <scope>NUCLEOTIDE SEQUENCE</scope>
    <source>
        <strain evidence="6">TNR-22</strain>
    </source>
</reference>
<feature type="domain" description="Carbohydrate kinase FGGY N-terminal" evidence="4">
    <location>
        <begin position="5"/>
        <end position="241"/>
    </location>
</feature>
<dbReference type="InterPro" id="IPR043129">
    <property type="entry name" value="ATPase_NBD"/>
</dbReference>
<dbReference type="GO" id="GO:0016301">
    <property type="term" value="F:kinase activity"/>
    <property type="evidence" value="ECO:0007669"/>
    <property type="project" value="UniProtKB-KW"/>
</dbReference>
<name>A0ABT8YJJ0_9HYPH</name>
<dbReference type="Pfam" id="PF00370">
    <property type="entry name" value="FGGY_N"/>
    <property type="match status" value="1"/>
</dbReference>
<keyword evidence="7" id="KW-1185">Reference proteome</keyword>
<comment type="similarity">
    <text evidence="1">Belongs to the FGGY kinase family.</text>
</comment>
<organism evidence="6 7">
    <name type="scientific">Rhizobium alvei</name>
    <dbReference type="NCBI Taxonomy" id="1132659"/>
    <lineage>
        <taxon>Bacteria</taxon>
        <taxon>Pseudomonadati</taxon>
        <taxon>Pseudomonadota</taxon>
        <taxon>Alphaproteobacteria</taxon>
        <taxon>Hyphomicrobiales</taxon>
        <taxon>Rhizobiaceae</taxon>
        <taxon>Rhizobium/Agrobacterium group</taxon>
        <taxon>Rhizobium</taxon>
    </lineage>
</organism>
<evidence type="ECO:0000259" key="4">
    <source>
        <dbReference type="Pfam" id="PF00370"/>
    </source>
</evidence>
<keyword evidence="3 6" id="KW-0418">Kinase</keyword>
<dbReference type="Gene3D" id="3.30.420.40">
    <property type="match status" value="2"/>
</dbReference>
<keyword evidence="2" id="KW-0808">Transferase</keyword>
<dbReference type="Pfam" id="PF02782">
    <property type="entry name" value="FGGY_C"/>
    <property type="match status" value="1"/>
</dbReference>
<dbReference type="InterPro" id="IPR050406">
    <property type="entry name" value="FGGY_Carb_Kinase"/>
</dbReference>
<dbReference type="InterPro" id="IPR000577">
    <property type="entry name" value="Carb_kinase_FGGY"/>
</dbReference>
<dbReference type="SUPFAM" id="SSF53067">
    <property type="entry name" value="Actin-like ATPase domain"/>
    <property type="match status" value="2"/>
</dbReference>
<reference evidence="6" key="2">
    <citation type="submission" date="2023-07" db="EMBL/GenBank/DDBJ databases">
        <authorList>
            <person name="Shen H."/>
        </authorList>
    </citation>
    <scope>NUCLEOTIDE SEQUENCE</scope>
    <source>
        <strain evidence="6">TNR-22</strain>
    </source>
</reference>
<evidence type="ECO:0000256" key="1">
    <source>
        <dbReference type="ARBA" id="ARBA00009156"/>
    </source>
</evidence>
<proteinExistence type="inferred from homology"/>
<evidence type="ECO:0000313" key="6">
    <source>
        <dbReference type="EMBL" id="MDO6963874.1"/>
    </source>
</evidence>
<dbReference type="RefSeq" id="WP_304375781.1">
    <property type="nucleotide sequence ID" value="NZ_JAUOZU010000006.1"/>
</dbReference>